<protein>
    <submittedName>
        <fullName evidence="1">Uncharacterized protein</fullName>
    </submittedName>
</protein>
<gene>
    <name evidence="1" type="ORF">OCBIM_22038711mg</name>
</gene>
<reference evidence="1" key="1">
    <citation type="submission" date="2015-07" db="EMBL/GenBank/DDBJ databases">
        <title>MeaNS - Measles Nucleotide Surveillance Program.</title>
        <authorList>
            <person name="Tran T."/>
            <person name="Druce J."/>
        </authorList>
    </citation>
    <scope>NUCLEOTIDE SEQUENCE</scope>
    <source>
        <strain evidence="1">UCB-OBI-ISO-001</strain>
        <tissue evidence="1">Gonad</tissue>
    </source>
</reference>
<proteinExistence type="predicted"/>
<sequence>MIFDTSVQCFKTVIYLFDLCRNNHHSPGKKSASSRKMNDIRMSLFHYHLPLK</sequence>
<organism evidence="1">
    <name type="scientific">Octopus bimaculoides</name>
    <name type="common">California two-spotted octopus</name>
    <dbReference type="NCBI Taxonomy" id="37653"/>
    <lineage>
        <taxon>Eukaryota</taxon>
        <taxon>Metazoa</taxon>
        <taxon>Spiralia</taxon>
        <taxon>Lophotrochozoa</taxon>
        <taxon>Mollusca</taxon>
        <taxon>Cephalopoda</taxon>
        <taxon>Coleoidea</taxon>
        <taxon>Octopodiformes</taxon>
        <taxon>Octopoda</taxon>
        <taxon>Incirrata</taxon>
        <taxon>Octopodidae</taxon>
        <taxon>Octopus</taxon>
    </lineage>
</organism>
<dbReference type="AlphaFoldDB" id="A0A0L8G7L7"/>
<dbReference type="EMBL" id="KQ423448">
    <property type="protein sequence ID" value="KOF72873.1"/>
    <property type="molecule type" value="Genomic_DNA"/>
</dbReference>
<name>A0A0L8G7L7_OCTBM</name>
<evidence type="ECO:0000313" key="1">
    <source>
        <dbReference type="EMBL" id="KOF72873.1"/>
    </source>
</evidence>
<accession>A0A0L8G7L7</accession>